<keyword evidence="5" id="KW-1185">Reference proteome</keyword>
<feature type="domain" description="Tail specific protease" evidence="2">
    <location>
        <begin position="370"/>
        <end position="441"/>
    </location>
</feature>
<dbReference type="SUPFAM" id="SSF52096">
    <property type="entry name" value="ClpP/crotonase"/>
    <property type="match status" value="1"/>
</dbReference>
<dbReference type="GO" id="GO:0008236">
    <property type="term" value="F:serine-type peptidase activity"/>
    <property type="evidence" value="ECO:0007669"/>
    <property type="project" value="InterPro"/>
</dbReference>
<dbReference type="InterPro" id="IPR056186">
    <property type="entry name" value="PDZ_CPAF-rel"/>
</dbReference>
<comment type="caution">
    <text evidence="4">The sequence shown here is derived from an EMBL/GenBank/DDBJ whole genome shotgun (WGS) entry which is preliminary data.</text>
</comment>
<evidence type="ECO:0000313" key="4">
    <source>
        <dbReference type="EMBL" id="KAF7558159.1"/>
    </source>
</evidence>
<dbReference type="InterPro" id="IPR029045">
    <property type="entry name" value="ClpP/crotonase-like_dom_sf"/>
</dbReference>
<dbReference type="PANTHER" id="PTHR37049:SF4">
    <property type="entry name" value="RHODANESE DOMAIN-CONTAINING PROTEIN"/>
    <property type="match status" value="1"/>
</dbReference>
<dbReference type="OrthoDB" id="27214at2759"/>
<dbReference type="PANTHER" id="PTHR37049">
    <property type="entry name" value="PEPTIDASE S41 FAMILY PROTEIN"/>
    <property type="match status" value="1"/>
</dbReference>
<protein>
    <recommendedName>
        <fullName evidence="6">Tail specific protease domain-containing protein</fullName>
    </recommendedName>
</protein>
<dbReference type="GO" id="GO:0006508">
    <property type="term" value="P:proteolysis"/>
    <property type="evidence" value="ECO:0007669"/>
    <property type="project" value="InterPro"/>
</dbReference>
<dbReference type="Proteomes" id="UP000722485">
    <property type="component" value="Unassembled WGS sequence"/>
</dbReference>
<name>A0A9P5HST0_9HYPO</name>
<keyword evidence="1" id="KW-0732">Signal</keyword>
<dbReference type="Pfam" id="PF23658">
    <property type="entry name" value="PDZ_CPAF_rel"/>
    <property type="match status" value="1"/>
</dbReference>
<reference evidence="4" key="1">
    <citation type="submission" date="2020-03" db="EMBL/GenBank/DDBJ databases">
        <title>Draft Genome Sequence of Cylindrodendrum hubeiense.</title>
        <authorList>
            <person name="Buettner E."/>
            <person name="Kellner H."/>
        </authorList>
    </citation>
    <scope>NUCLEOTIDE SEQUENCE</scope>
    <source>
        <strain evidence="4">IHI 201604</strain>
    </source>
</reference>
<gene>
    <name evidence="4" type="ORF">G7Z17_g55</name>
</gene>
<evidence type="ECO:0000259" key="3">
    <source>
        <dbReference type="Pfam" id="PF23658"/>
    </source>
</evidence>
<evidence type="ECO:0000259" key="2">
    <source>
        <dbReference type="Pfam" id="PF03572"/>
    </source>
</evidence>
<sequence>MHSFTIFAGLVLSATASAGVPYWDGFGTPVATPSQTPTPAPYTYGACARIQQIYLKSKAADPSASVKIPPSTALACLRSIDVDVANDIEFIDYVLPFIQFQSTIEYLDNPPSEYLIPGVDLVKGLLEIKSKLLQGAYYNQYQFTEEFSQLTKRVKDGHFGILLPLNNVFTFTPGGGGLVSISEDGCGIPKVYLLDDVRKSSHEGYSLSPITTIDGAPVIEYLESLSSLGGSQDPDALYNEVFEGIPKMGQGAEGLFSNSQSALSDAIVFEFANGTIAVYDNIALVQQDFSEIDSPAALHKIVELPTAIATSTAALTTAVPTTAASTSIPVETTTSTHEGTPTLTGYPYPVEKHYGDWISGYFLNETGYEDVGVLALNGFEAGSQFGLDSTEDLTEFYRTLTSYLAKFEAAGKKKLVVDLQGNGGGFLIAAAFLLHELLPEVVLDDGYRLRATDVLNWIGENSFKENPTLFTTAKDENGKQYKHWEDIFGPQTFDGDDFTHLLSNDIIETTFSNFPDNNTLSTGYLKAEDIIIVTDSVCASSCPLFTGWMSRIGGVRTIAIGGRPLNAPMQAMGGTKGGAVHKLGEIQESISIALNKTDNLVPYALELPSVGESPLIIANSALNTQNQFLPGFQSTTPLQFVYEAANCKLFYTAESIIDITSTWEAVADVAWSGAKCVPGSTVNTDNTISDGKVDFSPAFWSTASWPIVPGGLRTVGGDYYTTNKPYSKKTKRNDLDYSRLRFVEAGPLPEKRTGPVII</sequence>
<dbReference type="InterPro" id="IPR052766">
    <property type="entry name" value="S41A_metabolite_peptidase"/>
</dbReference>
<evidence type="ECO:0008006" key="6">
    <source>
        <dbReference type="Google" id="ProtNLM"/>
    </source>
</evidence>
<evidence type="ECO:0000256" key="1">
    <source>
        <dbReference type="SAM" id="SignalP"/>
    </source>
</evidence>
<feature type="domain" description="CPAF-like PDZ" evidence="3">
    <location>
        <begin position="177"/>
        <end position="289"/>
    </location>
</feature>
<dbReference type="InterPro" id="IPR005151">
    <property type="entry name" value="Tail-specific_protease"/>
</dbReference>
<dbReference type="AlphaFoldDB" id="A0A9P5HST0"/>
<feature type="chain" id="PRO_5040386610" description="Tail specific protease domain-containing protein" evidence="1">
    <location>
        <begin position="19"/>
        <end position="758"/>
    </location>
</feature>
<organism evidence="4 5">
    <name type="scientific">Cylindrodendrum hubeiense</name>
    <dbReference type="NCBI Taxonomy" id="595255"/>
    <lineage>
        <taxon>Eukaryota</taxon>
        <taxon>Fungi</taxon>
        <taxon>Dikarya</taxon>
        <taxon>Ascomycota</taxon>
        <taxon>Pezizomycotina</taxon>
        <taxon>Sordariomycetes</taxon>
        <taxon>Hypocreomycetidae</taxon>
        <taxon>Hypocreales</taxon>
        <taxon>Nectriaceae</taxon>
        <taxon>Cylindrodendrum</taxon>
    </lineage>
</organism>
<proteinExistence type="predicted"/>
<dbReference type="Pfam" id="PF03572">
    <property type="entry name" value="Peptidase_S41"/>
    <property type="match status" value="1"/>
</dbReference>
<dbReference type="Gene3D" id="3.90.226.10">
    <property type="entry name" value="2-enoyl-CoA Hydratase, Chain A, domain 1"/>
    <property type="match status" value="1"/>
</dbReference>
<feature type="signal peptide" evidence="1">
    <location>
        <begin position="1"/>
        <end position="18"/>
    </location>
</feature>
<dbReference type="EMBL" id="JAANBB010000001">
    <property type="protein sequence ID" value="KAF7558159.1"/>
    <property type="molecule type" value="Genomic_DNA"/>
</dbReference>
<accession>A0A9P5HST0</accession>
<evidence type="ECO:0000313" key="5">
    <source>
        <dbReference type="Proteomes" id="UP000722485"/>
    </source>
</evidence>